<dbReference type="Gene3D" id="3.20.20.30">
    <property type="entry name" value="Luciferase-like domain"/>
    <property type="match status" value="1"/>
</dbReference>
<keyword evidence="2" id="KW-0503">Monooxygenase</keyword>
<dbReference type="CDD" id="cd00347">
    <property type="entry name" value="Flavin_utilizing_monoxygenases"/>
    <property type="match status" value="1"/>
</dbReference>
<dbReference type="PANTHER" id="PTHR30137">
    <property type="entry name" value="LUCIFERASE-LIKE MONOOXYGENASE"/>
    <property type="match status" value="1"/>
</dbReference>
<evidence type="ECO:0000259" key="3">
    <source>
        <dbReference type="Pfam" id="PF00296"/>
    </source>
</evidence>
<evidence type="ECO:0000256" key="1">
    <source>
        <dbReference type="ARBA" id="ARBA00023002"/>
    </source>
</evidence>
<comment type="caution">
    <text evidence="4">The sequence shown here is derived from an EMBL/GenBank/DDBJ whole genome shotgun (WGS) entry which is preliminary data.</text>
</comment>
<keyword evidence="5" id="KW-1185">Reference proteome</keyword>
<dbReference type="InterPro" id="IPR011251">
    <property type="entry name" value="Luciferase-like_dom"/>
</dbReference>
<dbReference type="Pfam" id="PF00296">
    <property type="entry name" value="Bac_luciferase"/>
    <property type="match status" value="1"/>
</dbReference>
<proteinExistence type="predicted"/>
<dbReference type="EMBL" id="BAAAUV010000004">
    <property type="protein sequence ID" value="GAA3206010.1"/>
    <property type="molecule type" value="Genomic_DNA"/>
</dbReference>
<evidence type="ECO:0000313" key="5">
    <source>
        <dbReference type="Proteomes" id="UP001501237"/>
    </source>
</evidence>
<evidence type="ECO:0000313" key="4">
    <source>
        <dbReference type="EMBL" id="GAA3206010.1"/>
    </source>
</evidence>
<evidence type="ECO:0000256" key="2">
    <source>
        <dbReference type="ARBA" id="ARBA00023033"/>
    </source>
</evidence>
<dbReference type="RefSeq" id="WP_344825545.1">
    <property type="nucleotide sequence ID" value="NZ_BAAAUV010000004.1"/>
</dbReference>
<dbReference type="InterPro" id="IPR050766">
    <property type="entry name" value="Bact_Lucif_Oxidored"/>
</dbReference>
<dbReference type="Proteomes" id="UP001501237">
    <property type="component" value="Unassembled WGS sequence"/>
</dbReference>
<dbReference type="InterPro" id="IPR036661">
    <property type="entry name" value="Luciferase-like_sf"/>
</dbReference>
<name>A0ABP6Q6W8_9ACTN</name>
<organism evidence="4 5">
    <name type="scientific">Actinocorallia longicatena</name>
    <dbReference type="NCBI Taxonomy" id="111803"/>
    <lineage>
        <taxon>Bacteria</taxon>
        <taxon>Bacillati</taxon>
        <taxon>Actinomycetota</taxon>
        <taxon>Actinomycetes</taxon>
        <taxon>Streptosporangiales</taxon>
        <taxon>Thermomonosporaceae</taxon>
        <taxon>Actinocorallia</taxon>
    </lineage>
</organism>
<sequence>MKFALFYEIPVPRPWSEESERIALEQTIEQAVHGEKHGWDAFWTVEHHFLEEFSHCSNPEVLYGAIAARTSRIRLGYGVRLMPRPYNHPVRTAESVATLDLISGGRVDVGTGRSATRAELEGFGIDPRQTRAMWREAISHTVGCWTEDVHSFDGEFWSMPPRRVLPKPLQKPHPPLWGATSSEDGHREVGGLGLGLCSFAVGVSPEEVKKKIDVYKAAVAKCERPIGAYVHDEVATFTMALCDTDRDRAVATATESFEWYPKTGARQIASVAEWQAEGTLGDYGYAGDLKTVDEQGLLELLTIDYLRQEGACVLGTPEDCVAACRRYEEAGVDLLLCLVNPYKIPHEAVMRTIELMGTEVIPRFRD</sequence>
<reference evidence="5" key="1">
    <citation type="journal article" date="2019" name="Int. J. Syst. Evol. Microbiol.">
        <title>The Global Catalogue of Microorganisms (GCM) 10K type strain sequencing project: providing services to taxonomists for standard genome sequencing and annotation.</title>
        <authorList>
            <consortium name="The Broad Institute Genomics Platform"/>
            <consortium name="The Broad Institute Genome Sequencing Center for Infectious Disease"/>
            <person name="Wu L."/>
            <person name="Ma J."/>
        </authorList>
    </citation>
    <scope>NUCLEOTIDE SEQUENCE [LARGE SCALE GENOMIC DNA]</scope>
    <source>
        <strain evidence="5">JCM 9377</strain>
    </source>
</reference>
<protein>
    <submittedName>
        <fullName evidence="4">LLM class flavin-dependent oxidoreductase</fullName>
    </submittedName>
</protein>
<keyword evidence="1" id="KW-0560">Oxidoreductase</keyword>
<accession>A0ABP6Q6W8</accession>
<dbReference type="PANTHER" id="PTHR30137:SF8">
    <property type="entry name" value="BLR5498 PROTEIN"/>
    <property type="match status" value="1"/>
</dbReference>
<dbReference type="SUPFAM" id="SSF51679">
    <property type="entry name" value="Bacterial luciferase-like"/>
    <property type="match status" value="1"/>
</dbReference>
<feature type="domain" description="Luciferase-like" evidence="3">
    <location>
        <begin position="15"/>
        <end position="333"/>
    </location>
</feature>
<gene>
    <name evidence="4" type="ORF">GCM10010468_21360</name>
</gene>